<accession>F4R8U4</accession>
<feature type="compositionally biased region" description="Basic residues" evidence="1">
    <location>
        <begin position="313"/>
        <end position="325"/>
    </location>
</feature>
<dbReference type="VEuPathDB" id="FungiDB:MELLADRAFT_92218"/>
<evidence type="ECO:0000256" key="1">
    <source>
        <dbReference type="SAM" id="MobiDB-lite"/>
    </source>
</evidence>
<proteinExistence type="predicted"/>
<dbReference type="KEGG" id="mlr:MELLADRAFT_92218"/>
<dbReference type="RefSeq" id="XP_007405870.1">
    <property type="nucleotide sequence ID" value="XM_007405808.1"/>
</dbReference>
<protein>
    <submittedName>
        <fullName evidence="2">Uncharacterized protein</fullName>
    </submittedName>
</protein>
<evidence type="ECO:0000313" key="3">
    <source>
        <dbReference type="Proteomes" id="UP000001072"/>
    </source>
</evidence>
<keyword evidence="3" id="KW-1185">Reference proteome</keyword>
<gene>
    <name evidence="2" type="ORF">MELLADRAFT_92218</name>
</gene>
<dbReference type="AlphaFoldDB" id="F4R8U4"/>
<dbReference type="EMBL" id="GL883093">
    <property type="protein sequence ID" value="EGG11268.1"/>
    <property type="molecule type" value="Genomic_DNA"/>
</dbReference>
<dbReference type="GeneID" id="18936167"/>
<reference evidence="3" key="1">
    <citation type="journal article" date="2011" name="Proc. Natl. Acad. Sci. U.S.A.">
        <title>Obligate biotrophy features unraveled by the genomic analysis of rust fungi.</title>
        <authorList>
            <person name="Duplessis S."/>
            <person name="Cuomo C.A."/>
            <person name="Lin Y.-C."/>
            <person name="Aerts A."/>
            <person name="Tisserant E."/>
            <person name="Veneault-Fourrey C."/>
            <person name="Joly D.L."/>
            <person name="Hacquard S."/>
            <person name="Amselem J."/>
            <person name="Cantarel B.L."/>
            <person name="Chiu R."/>
            <person name="Coutinho P.M."/>
            <person name="Feau N."/>
            <person name="Field M."/>
            <person name="Frey P."/>
            <person name="Gelhaye E."/>
            <person name="Goldberg J."/>
            <person name="Grabherr M.G."/>
            <person name="Kodira C.D."/>
            <person name="Kohler A."/>
            <person name="Kuees U."/>
            <person name="Lindquist E.A."/>
            <person name="Lucas S.M."/>
            <person name="Mago R."/>
            <person name="Mauceli E."/>
            <person name="Morin E."/>
            <person name="Murat C."/>
            <person name="Pangilinan J.L."/>
            <person name="Park R."/>
            <person name="Pearson M."/>
            <person name="Quesneville H."/>
            <person name="Rouhier N."/>
            <person name="Sakthikumar S."/>
            <person name="Salamov A.A."/>
            <person name="Schmutz J."/>
            <person name="Selles B."/>
            <person name="Shapiro H."/>
            <person name="Tanguay P."/>
            <person name="Tuskan G.A."/>
            <person name="Henrissat B."/>
            <person name="Van de Peer Y."/>
            <person name="Rouze P."/>
            <person name="Ellis J.G."/>
            <person name="Dodds P.N."/>
            <person name="Schein J.E."/>
            <person name="Zhong S."/>
            <person name="Hamelin R.C."/>
            <person name="Grigoriev I.V."/>
            <person name="Szabo L.J."/>
            <person name="Martin F."/>
        </authorList>
    </citation>
    <scope>NUCLEOTIDE SEQUENCE [LARGE SCALE GENOMIC DNA]</scope>
    <source>
        <strain evidence="3">98AG31 / pathotype 3-4-7</strain>
    </source>
</reference>
<dbReference type="OrthoDB" id="2516518at2759"/>
<dbReference type="InParanoid" id="F4R8U4"/>
<feature type="compositionally biased region" description="Low complexity" evidence="1">
    <location>
        <begin position="283"/>
        <end position="292"/>
    </location>
</feature>
<sequence length="334" mass="37026">MSDSNPATYRGIYLSGNFEVEEKILPDNGWRSEYRTYTISIGCGGADRQEPLLYEIVAKGFSGAKFKLLENHVYFLRGALFPSNSPDTKANQFIFEGSDVTMLGDSDSFGGELVDCVGVTGLGIVIAISSIIEECCQYMKKTPDQEPVATTVFTVQHSDHHPIMKTARTSTVEYRIRPTPNLAKIVSIVRIGRKCQFHGFIKDFNEATSCYIVIANKVHMTTGFQDVPAPNDPRNDDNVNTLKKPKKFKPRSLSSQNQLAITPEDGISSATFAYANNASLRFSSSSGCSASRSKTKVEQLPAECADIEEQVPKKRARYQPKRKNAKSTEDENYT</sequence>
<name>F4R8U4_MELLP</name>
<feature type="region of interest" description="Disordered" evidence="1">
    <location>
        <begin position="283"/>
        <end position="334"/>
    </location>
</feature>
<feature type="region of interest" description="Disordered" evidence="1">
    <location>
        <begin position="226"/>
        <end position="258"/>
    </location>
</feature>
<dbReference type="HOGENOM" id="CLU_052203_1_1_1"/>
<organism evidence="3">
    <name type="scientific">Melampsora larici-populina (strain 98AG31 / pathotype 3-4-7)</name>
    <name type="common">Poplar leaf rust fungus</name>
    <dbReference type="NCBI Taxonomy" id="747676"/>
    <lineage>
        <taxon>Eukaryota</taxon>
        <taxon>Fungi</taxon>
        <taxon>Dikarya</taxon>
        <taxon>Basidiomycota</taxon>
        <taxon>Pucciniomycotina</taxon>
        <taxon>Pucciniomycetes</taxon>
        <taxon>Pucciniales</taxon>
        <taxon>Melampsoraceae</taxon>
        <taxon>Melampsora</taxon>
    </lineage>
</organism>
<evidence type="ECO:0000313" key="2">
    <source>
        <dbReference type="EMBL" id="EGG11268.1"/>
    </source>
</evidence>
<dbReference type="Proteomes" id="UP000001072">
    <property type="component" value="Unassembled WGS sequence"/>
</dbReference>